<protein>
    <submittedName>
        <fullName evidence="7">MFS family permease</fullName>
    </submittedName>
</protein>
<feature type="transmembrane region" description="Helical" evidence="5">
    <location>
        <begin position="403"/>
        <end position="422"/>
    </location>
</feature>
<dbReference type="CDD" id="cd17353">
    <property type="entry name" value="MFS_OFA_like"/>
    <property type="match status" value="1"/>
</dbReference>
<organism evidence="7 8">
    <name type="scientific">Saccharothrix ecbatanensis</name>
    <dbReference type="NCBI Taxonomy" id="1105145"/>
    <lineage>
        <taxon>Bacteria</taxon>
        <taxon>Bacillati</taxon>
        <taxon>Actinomycetota</taxon>
        <taxon>Actinomycetes</taxon>
        <taxon>Pseudonocardiales</taxon>
        <taxon>Pseudonocardiaceae</taxon>
        <taxon>Saccharothrix</taxon>
    </lineage>
</organism>
<keyword evidence="3 5" id="KW-1133">Transmembrane helix</keyword>
<proteinExistence type="predicted"/>
<evidence type="ECO:0000259" key="6">
    <source>
        <dbReference type="PROSITE" id="PS50850"/>
    </source>
</evidence>
<reference evidence="7 8" key="1">
    <citation type="submission" date="2020-08" db="EMBL/GenBank/DDBJ databases">
        <title>Sequencing the genomes of 1000 actinobacteria strains.</title>
        <authorList>
            <person name="Klenk H.-P."/>
        </authorList>
    </citation>
    <scope>NUCLEOTIDE SEQUENCE [LARGE SCALE GENOMIC DNA]</scope>
    <source>
        <strain evidence="7 8">DSM 45486</strain>
    </source>
</reference>
<name>A0A7W9HU99_9PSEU</name>
<dbReference type="PANTHER" id="PTHR11360">
    <property type="entry name" value="MONOCARBOXYLATE TRANSPORTER"/>
    <property type="match status" value="1"/>
</dbReference>
<evidence type="ECO:0000313" key="8">
    <source>
        <dbReference type="Proteomes" id="UP000552097"/>
    </source>
</evidence>
<evidence type="ECO:0000256" key="5">
    <source>
        <dbReference type="SAM" id="Phobius"/>
    </source>
</evidence>
<dbReference type="EMBL" id="JACHMO010000001">
    <property type="protein sequence ID" value="MBB5808612.1"/>
    <property type="molecule type" value="Genomic_DNA"/>
</dbReference>
<feature type="transmembrane region" description="Helical" evidence="5">
    <location>
        <begin position="311"/>
        <end position="330"/>
    </location>
</feature>
<evidence type="ECO:0000256" key="1">
    <source>
        <dbReference type="ARBA" id="ARBA00004651"/>
    </source>
</evidence>
<dbReference type="InterPro" id="IPR036259">
    <property type="entry name" value="MFS_trans_sf"/>
</dbReference>
<gene>
    <name evidence="7" type="ORF">F4560_008380</name>
</gene>
<feature type="transmembrane region" description="Helical" evidence="5">
    <location>
        <begin position="31"/>
        <end position="56"/>
    </location>
</feature>
<dbReference type="Proteomes" id="UP000552097">
    <property type="component" value="Unassembled WGS sequence"/>
</dbReference>
<dbReference type="InterPro" id="IPR005829">
    <property type="entry name" value="Sugar_transporter_CS"/>
</dbReference>
<feature type="transmembrane region" description="Helical" evidence="5">
    <location>
        <begin position="121"/>
        <end position="144"/>
    </location>
</feature>
<feature type="transmembrane region" description="Helical" evidence="5">
    <location>
        <begin position="97"/>
        <end position="115"/>
    </location>
</feature>
<dbReference type="PROSITE" id="PS00216">
    <property type="entry name" value="SUGAR_TRANSPORT_1"/>
    <property type="match status" value="1"/>
</dbReference>
<feature type="transmembrane region" description="Helical" evidence="5">
    <location>
        <begin position="336"/>
        <end position="360"/>
    </location>
</feature>
<feature type="transmembrane region" description="Helical" evidence="5">
    <location>
        <begin position="372"/>
        <end position="397"/>
    </location>
</feature>
<keyword evidence="8" id="KW-1185">Reference proteome</keyword>
<dbReference type="Gene3D" id="1.20.1250.20">
    <property type="entry name" value="MFS general substrate transporter like domains"/>
    <property type="match status" value="2"/>
</dbReference>
<dbReference type="RefSeq" id="WP_184928496.1">
    <property type="nucleotide sequence ID" value="NZ_JACHMO010000001.1"/>
</dbReference>
<evidence type="ECO:0000256" key="2">
    <source>
        <dbReference type="ARBA" id="ARBA00022692"/>
    </source>
</evidence>
<comment type="caution">
    <text evidence="7">The sequence shown here is derived from an EMBL/GenBank/DDBJ whole genome shotgun (WGS) entry which is preliminary data.</text>
</comment>
<dbReference type="InterPro" id="IPR011701">
    <property type="entry name" value="MFS"/>
</dbReference>
<feature type="transmembrane region" description="Helical" evidence="5">
    <location>
        <begin position="280"/>
        <end position="299"/>
    </location>
</feature>
<sequence>MQVREVLDVYGRRYRIGETDHELLGGPRGRVAWLSGLAMLVTGMAQYGFGALVPVLEQRWGLVELCWAFALWAACQAGIAFPAAWLRERGLLPPRNAVVLGAVLSAIGLLTLGSADHLLILYLGYSLVGGIGTGLVYATCVGTVIRWFPDRVTPRIALITSTFALGGVPFALAAGLWLAPDNRTAFLSTAALVTLIVVTACGLPLRDPPRNWWPADIDPRQRETRTHRTNRPAIRHFKPGEALRSGVLVPMYVTVVFAAAVSLFDLVFLAALAADTNGTVFAAVALAVLAASAGAGRLLAGRISEAIGRRLTLRLAMATGGLAQLVLLFGGQRQDAVALLIGAGVAGLGTSCCYSLLVGLVREYFGEDTAPLNFAVIYSAKALGGVVGVGLASLIVVAHGYPATFLTAAALGVAGAALAGRFGHPGRPHRLLPHPREAS</sequence>
<evidence type="ECO:0000313" key="7">
    <source>
        <dbReference type="EMBL" id="MBB5808612.1"/>
    </source>
</evidence>
<evidence type="ECO:0000256" key="4">
    <source>
        <dbReference type="ARBA" id="ARBA00023136"/>
    </source>
</evidence>
<dbReference type="PROSITE" id="PS50850">
    <property type="entry name" value="MFS"/>
    <property type="match status" value="1"/>
</dbReference>
<dbReference type="InterPro" id="IPR020846">
    <property type="entry name" value="MFS_dom"/>
</dbReference>
<keyword evidence="4 5" id="KW-0472">Membrane</keyword>
<accession>A0A7W9HU99</accession>
<feature type="transmembrane region" description="Helical" evidence="5">
    <location>
        <begin position="62"/>
        <end position="85"/>
    </location>
</feature>
<dbReference type="SUPFAM" id="SSF103473">
    <property type="entry name" value="MFS general substrate transporter"/>
    <property type="match status" value="1"/>
</dbReference>
<comment type="subcellular location">
    <subcellularLocation>
        <location evidence="1">Cell membrane</location>
        <topology evidence="1">Multi-pass membrane protein</topology>
    </subcellularLocation>
</comment>
<dbReference type="InterPro" id="IPR050327">
    <property type="entry name" value="Proton-linked_MCT"/>
</dbReference>
<keyword evidence="2 5" id="KW-0812">Transmembrane</keyword>
<feature type="transmembrane region" description="Helical" evidence="5">
    <location>
        <begin position="185"/>
        <end position="205"/>
    </location>
</feature>
<feature type="transmembrane region" description="Helical" evidence="5">
    <location>
        <begin position="156"/>
        <end position="179"/>
    </location>
</feature>
<dbReference type="GO" id="GO:0022857">
    <property type="term" value="F:transmembrane transporter activity"/>
    <property type="evidence" value="ECO:0007669"/>
    <property type="project" value="InterPro"/>
</dbReference>
<evidence type="ECO:0000256" key="3">
    <source>
        <dbReference type="ARBA" id="ARBA00022989"/>
    </source>
</evidence>
<dbReference type="Pfam" id="PF07690">
    <property type="entry name" value="MFS_1"/>
    <property type="match status" value="1"/>
</dbReference>
<feature type="domain" description="Major facilitator superfamily (MFS) profile" evidence="6">
    <location>
        <begin position="246"/>
        <end position="439"/>
    </location>
</feature>
<dbReference type="PANTHER" id="PTHR11360:SF304">
    <property type="entry name" value="MFS DOMAIN-CONTAINING PROTEIN"/>
    <property type="match status" value="1"/>
</dbReference>
<dbReference type="AlphaFoldDB" id="A0A7W9HU99"/>
<dbReference type="GO" id="GO:0005886">
    <property type="term" value="C:plasma membrane"/>
    <property type="evidence" value="ECO:0007669"/>
    <property type="project" value="UniProtKB-SubCell"/>
</dbReference>
<feature type="transmembrane region" description="Helical" evidence="5">
    <location>
        <begin position="247"/>
        <end position="274"/>
    </location>
</feature>